<dbReference type="EMBL" id="SRZC01000002">
    <property type="protein sequence ID" value="TGX83900.1"/>
    <property type="molecule type" value="Genomic_DNA"/>
</dbReference>
<evidence type="ECO:0000313" key="1">
    <source>
        <dbReference type="EMBL" id="TGX83900.1"/>
    </source>
</evidence>
<reference evidence="1" key="1">
    <citation type="submission" date="2019-04" db="EMBL/GenBank/DDBJ databases">
        <title>Microbes associate with the intestines of laboratory mice.</title>
        <authorList>
            <person name="Navarre W."/>
            <person name="Wong E."/>
            <person name="Huang K."/>
            <person name="Tropini C."/>
            <person name="Ng K."/>
            <person name="Yu B."/>
        </authorList>
    </citation>
    <scope>NUCLEOTIDE SEQUENCE</scope>
    <source>
        <strain evidence="1">NM73_A23</strain>
    </source>
</reference>
<proteinExistence type="predicted"/>
<gene>
    <name evidence="1" type="ORF">E5358_01625</name>
</gene>
<accession>A0AC61QTZ0</accession>
<evidence type="ECO:0000313" key="2">
    <source>
        <dbReference type="Proteomes" id="UP000308886"/>
    </source>
</evidence>
<dbReference type="Proteomes" id="UP000308886">
    <property type="component" value="Unassembled WGS sequence"/>
</dbReference>
<protein>
    <submittedName>
        <fullName evidence="1">Uncharacterized protein</fullName>
    </submittedName>
</protein>
<name>A0AC61QTZ0_9BACT</name>
<comment type="caution">
    <text evidence="1">The sequence shown here is derived from an EMBL/GenBank/DDBJ whole genome shotgun (WGS) entry which is preliminary data.</text>
</comment>
<organism evidence="1 2">
    <name type="scientific">Palleniella muris</name>
    <dbReference type="NCBI Taxonomy" id="3038145"/>
    <lineage>
        <taxon>Bacteria</taxon>
        <taxon>Pseudomonadati</taxon>
        <taxon>Bacteroidota</taxon>
        <taxon>Bacteroidia</taxon>
        <taxon>Bacteroidales</taxon>
        <taxon>Prevotellaceae</taxon>
        <taxon>Palleniella</taxon>
    </lineage>
</organism>
<sequence length="152" mass="17876">MTGTVSTWLICAQPKRCSHAKSFNHLGLVSWKMEKNFRFHVGDIIYVYMSQGYIRFKAEVEAEDTEREDLDYWKETEKENVKNDRCYRLRLIAEYNNDGRLNGEILKRFGFKGGGAIQHPKRLDYDIELKKHIESTFERNSIPKNLGKLSPQ</sequence>
<keyword evidence="2" id="KW-1185">Reference proteome</keyword>